<gene>
    <name evidence="1" type="ORF">GSOID_T00008495001</name>
    <name evidence="2" type="ORF">GSOID_T00027070001</name>
</gene>
<dbReference type="Proteomes" id="UP000011014">
    <property type="component" value="Unassembled WGS sequence"/>
</dbReference>
<evidence type="ECO:0000313" key="3">
    <source>
        <dbReference type="Proteomes" id="UP000001307"/>
    </source>
</evidence>
<evidence type="ECO:0000313" key="2">
    <source>
        <dbReference type="EMBL" id="CBY35263.1"/>
    </source>
</evidence>
<keyword evidence="3" id="KW-1185">Reference proteome</keyword>
<protein>
    <submittedName>
        <fullName evidence="1">Uncharacterized protein</fullName>
    </submittedName>
</protein>
<evidence type="ECO:0000313" key="1">
    <source>
        <dbReference type="EMBL" id="CBY09494.1"/>
    </source>
</evidence>
<dbReference type="EMBL" id="FN654607">
    <property type="protein sequence ID" value="CBY35263.1"/>
    <property type="molecule type" value="Genomic_DNA"/>
</dbReference>
<proteinExistence type="predicted"/>
<reference evidence="1" key="1">
    <citation type="journal article" date="2010" name="Science">
        <title>Plasticity of animal genome architecture unmasked by rapid evolution of a pelagic tunicate.</title>
        <authorList>
            <person name="Denoeud F."/>
            <person name="Henriet S."/>
            <person name="Mungpakdee S."/>
            <person name="Aury J.M."/>
            <person name="Da Silva C."/>
            <person name="Brinkmann H."/>
            <person name="Mikhaleva J."/>
            <person name="Olsen L.C."/>
            <person name="Jubin C."/>
            <person name="Canestro C."/>
            <person name="Bouquet J.M."/>
            <person name="Danks G."/>
            <person name="Poulain J."/>
            <person name="Campsteijn C."/>
            <person name="Adamski M."/>
            <person name="Cross I."/>
            <person name="Yadetie F."/>
            <person name="Muffato M."/>
            <person name="Louis A."/>
            <person name="Butcher S."/>
            <person name="Tsagkogeorga G."/>
            <person name="Konrad A."/>
            <person name="Singh S."/>
            <person name="Jensen M.F."/>
            <person name="Cong E.H."/>
            <person name="Eikeseth-Otteraa H."/>
            <person name="Noel B."/>
            <person name="Anthouard V."/>
            <person name="Porcel B.M."/>
            <person name="Kachouri-Lafond R."/>
            <person name="Nishino A."/>
            <person name="Ugolini M."/>
            <person name="Chourrout P."/>
            <person name="Nishida H."/>
            <person name="Aasland R."/>
            <person name="Huzurbazar S."/>
            <person name="Westhof E."/>
            <person name="Delsuc F."/>
            <person name="Lehrach H."/>
            <person name="Reinhardt R."/>
            <person name="Weissenbach J."/>
            <person name="Roy S.W."/>
            <person name="Artiguenave F."/>
            <person name="Postlethwait J.H."/>
            <person name="Manak J.R."/>
            <person name="Thompson E.M."/>
            <person name="Jaillon O."/>
            <person name="Du Pasquier L."/>
            <person name="Boudinot P."/>
            <person name="Liberles D.A."/>
            <person name="Volff J.N."/>
            <person name="Philippe H."/>
            <person name="Lenhard B."/>
            <person name="Roest Crollius H."/>
            <person name="Wincker P."/>
            <person name="Chourrout D."/>
        </authorList>
    </citation>
    <scope>NUCLEOTIDE SEQUENCE [LARGE SCALE GENOMIC DNA]</scope>
</reference>
<dbReference type="InParanoid" id="E4XE91"/>
<dbReference type="AlphaFoldDB" id="E4XE91"/>
<dbReference type="EMBL" id="FN653041">
    <property type="protein sequence ID" value="CBY09494.1"/>
    <property type="molecule type" value="Genomic_DNA"/>
</dbReference>
<accession>E4XE91</accession>
<dbReference type="Proteomes" id="UP000001307">
    <property type="component" value="Unassembled WGS sequence"/>
</dbReference>
<organism evidence="1">
    <name type="scientific">Oikopleura dioica</name>
    <name type="common">Tunicate</name>
    <dbReference type="NCBI Taxonomy" id="34765"/>
    <lineage>
        <taxon>Eukaryota</taxon>
        <taxon>Metazoa</taxon>
        <taxon>Chordata</taxon>
        <taxon>Tunicata</taxon>
        <taxon>Appendicularia</taxon>
        <taxon>Copelata</taxon>
        <taxon>Oikopleuridae</taxon>
        <taxon>Oikopleura</taxon>
    </lineage>
</organism>
<dbReference type="OrthoDB" id="10365579at2759"/>
<sequence length="102" mass="11643">MPNAKREKNPSLDALDEKIIERQRLSHVFNKLAGQNGPVEDDEATMNAFFTTWQLRELVENYGNDPLDSSDISELVKILDPLGQGQVLVRSSSKFENWNPRE</sequence>
<name>E4XE91_OIKDI</name>